<evidence type="ECO:0000256" key="1">
    <source>
        <dbReference type="ARBA" id="ARBA00006432"/>
    </source>
</evidence>
<dbReference type="PROSITE" id="PS00455">
    <property type="entry name" value="AMP_BINDING"/>
    <property type="match status" value="1"/>
</dbReference>
<keyword evidence="11" id="KW-1185">Reference proteome</keyword>
<evidence type="ECO:0000256" key="4">
    <source>
        <dbReference type="ARBA" id="ARBA00039009"/>
    </source>
</evidence>
<comment type="catalytic activity">
    <reaction evidence="6">
        <text>octanoate + ATP + CoA = octanoyl-CoA + AMP + diphosphate</text>
        <dbReference type="Rhea" id="RHEA:33631"/>
        <dbReference type="ChEBI" id="CHEBI:25646"/>
        <dbReference type="ChEBI" id="CHEBI:30616"/>
        <dbReference type="ChEBI" id="CHEBI:33019"/>
        <dbReference type="ChEBI" id="CHEBI:57287"/>
        <dbReference type="ChEBI" id="CHEBI:57386"/>
        <dbReference type="ChEBI" id="CHEBI:456215"/>
    </reaction>
</comment>
<evidence type="ECO:0000256" key="5">
    <source>
        <dbReference type="ARBA" id="ARBA00039638"/>
    </source>
</evidence>
<dbReference type="SUPFAM" id="SSF56801">
    <property type="entry name" value="Acetyl-CoA synthetase-like"/>
    <property type="match status" value="1"/>
</dbReference>
<proteinExistence type="inferred from homology"/>
<reference evidence="10 11" key="1">
    <citation type="submission" date="2019-08" db="EMBL/GenBank/DDBJ databases">
        <title>The genome of the soybean aphid Biotype 1, its phylome, world population structure and adaptation to the North American continent.</title>
        <authorList>
            <person name="Giordano R."/>
            <person name="Donthu R.K."/>
            <person name="Hernandez A.G."/>
            <person name="Wright C.L."/>
            <person name="Zimin A.V."/>
        </authorList>
    </citation>
    <scope>NUCLEOTIDE SEQUENCE [LARGE SCALE GENOMIC DNA]</scope>
    <source>
        <tissue evidence="10">Whole aphids</tissue>
    </source>
</reference>
<dbReference type="InterPro" id="IPR045851">
    <property type="entry name" value="AMP-bd_C_sf"/>
</dbReference>
<dbReference type="EMBL" id="VYZN01000001">
    <property type="protein sequence ID" value="KAE9545368.1"/>
    <property type="molecule type" value="Genomic_DNA"/>
</dbReference>
<protein>
    <recommendedName>
        <fullName evidence="5">Medium-chain acyl-CoA ligase ACSF2, mitochondrial</fullName>
        <ecNumber evidence="4">6.2.1.2</ecNumber>
    </recommendedName>
</protein>
<sequence length="583" mass="65057">MIEDYFGKGNKSTASIIPKPSYYKGPKNEPLKNMTVGNLVDEAAEKYPNREAIVSVHQNRKITFSDLKHEVVDELAAGLLEIGMKPGDRLCLMGSNSLEWEITLLASIKAGIIAVNINPLYMKNELHHCLSKVDAKMLIALEFHPNQNYYELLKNIVPEIAQQPHGKPVTTRHLPNLEFIVMNTEKNLPGVIKYWDVCQSGTIKSTSYLKKINRELNPQAICNIQFTSGTTGAPKGACLTHSNIVNNSYFYCKRMMLTEKEHRILLQVPFFHTFGTVIGIMASLNSGSTLVLPAFGYKPIESAKAIFTEKCTILYGTPTMYIDLINASKELMDQGHTFTAPEIGLCAGALCSPNLFKQIKTTFNLKRIASIYGMTEASPIVFLSNVDESEHKSLTTIGQVLDHSEAKVVDKNGVTVPMGRPGEVWFKGYNVMPGYWNDEEMTKKAIDDDGWLKSGDILIMSEDGYGVVTGRIKDIIIRGGENIQPQAIEYFLESHPEIIQAQVFGIPDQRLGEVVCAAIKVTKGSTVDEETVKNYCNGNIARFKVPNHVMIIDNFPKTVSGKIQKFKLREIMQDYMKNMKNGQ</sequence>
<dbReference type="Gene3D" id="3.30.300.30">
    <property type="match status" value="1"/>
</dbReference>
<gene>
    <name evidence="10" type="ORF">AGLY_000911</name>
</gene>
<evidence type="ECO:0000259" key="9">
    <source>
        <dbReference type="Pfam" id="PF13193"/>
    </source>
</evidence>
<dbReference type="Pfam" id="PF13193">
    <property type="entry name" value="AMP-binding_C"/>
    <property type="match status" value="1"/>
</dbReference>
<comment type="similarity">
    <text evidence="1">Belongs to the ATP-dependent AMP-binding enzyme family.</text>
</comment>
<organism evidence="10 11">
    <name type="scientific">Aphis glycines</name>
    <name type="common">Soybean aphid</name>
    <dbReference type="NCBI Taxonomy" id="307491"/>
    <lineage>
        <taxon>Eukaryota</taxon>
        <taxon>Metazoa</taxon>
        <taxon>Ecdysozoa</taxon>
        <taxon>Arthropoda</taxon>
        <taxon>Hexapoda</taxon>
        <taxon>Insecta</taxon>
        <taxon>Pterygota</taxon>
        <taxon>Neoptera</taxon>
        <taxon>Paraneoptera</taxon>
        <taxon>Hemiptera</taxon>
        <taxon>Sternorrhyncha</taxon>
        <taxon>Aphidomorpha</taxon>
        <taxon>Aphidoidea</taxon>
        <taxon>Aphididae</taxon>
        <taxon>Aphidini</taxon>
        <taxon>Aphis</taxon>
        <taxon>Aphis</taxon>
    </lineage>
</organism>
<dbReference type="FunFam" id="3.30.300.30:FF:000008">
    <property type="entry name" value="2,3-dihydroxybenzoate-AMP ligase"/>
    <property type="match status" value="1"/>
</dbReference>
<evidence type="ECO:0000313" key="11">
    <source>
        <dbReference type="Proteomes" id="UP000475862"/>
    </source>
</evidence>
<feature type="domain" description="AMP-dependent synthetase/ligase" evidence="8">
    <location>
        <begin position="41"/>
        <end position="436"/>
    </location>
</feature>
<evidence type="ECO:0000256" key="7">
    <source>
        <dbReference type="ARBA" id="ARBA00048277"/>
    </source>
</evidence>
<dbReference type="Proteomes" id="UP000475862">
    <property type="component" value="Unassembled WGS sequence"/>
</dbReference>
<dbReference type="InterPro" id="IPR000873">
    <property type="entry name" value="AMP-dep_synth/lig_dom"/>
</dbReference>
<dbReference type="GO" id="GO:0031956">
    <property type="term" value="F:medium-chain fatty acid-CoA ligase activity"/>
    <property type="evidence" value="ECO:0007669"/>
    <property type="project" value="UniProtKB-EC"/>
</dbReference>
<feature type="domain" description="AMP-binding enzyme C-terminal" evidence="9">
    <location>
        <begin position="488"/>
        <end position="562"/>
    </location>
</feature>
<name>A0A6G0U8B7_APHGL</name>
<dbReference type="AlphaFoldDB" id="A0A6G0U8B7"/>
<accession>A0A6G0U8B7</accession>
<dbReference type="OrthoDB" id="10253115at2759"/>
<evidence type="ECO:0000256" key="6">
    <source>
        <dbReference type="ARBA" id="ARBA00047319"/>
    </source>
</evidence>
<comment type="function">
    <text evidence="3">Acyl-CoA synthases catalyze the initial reaction in fatty acid metabolism, by forming a thioester with CoA. Has some preference toward medium-chain substrates. Plays a role in adipocyte differentiation.</text>
</comment>
<evidence type="ECO:0000259" key="8">
    <source>
        <dbReference type="Pfam" id="PF00501"/>
    </source>
</evidence>
<keyword evidence="2" id="KW-0436">Ligase</keyword>
<dbReference type="Gene3D" id="3.40.50.12780">
    <property type="entry name" value="N-terminal domain of ligase-like"/>
    <property type="match status" value="1"/>
</dbReference>
<dbReference type="EC" id="6.2.1.2" evidence="4"/>
<dbReference type="InterPro" id="IPR025110">
    <property type="entry name" value="AMP-bd_C"/>
</dbReference>
<comment type="catalytic activity">
    <reaction evidence="7">
        <text>a medium-chain fatty acid + ATP + CoA = a medium-chain fatty acyl-CoA + AMP + diphosphate</text>
        <dbReference type="Rhea" id="RHEA:48340"/>
        <dbReference type="ChEBI" id="CHEBI:30616"/>
        <dbReference type="ChEBI" id="CHEBI:33019"/>
        <dbReference type="ChEBI" id="CHEBI:57287"/>
        <dbReference type="ChEBI" id="CHEBI:59558"/>
        <dbReference type="ChEBI" id="CHEBI:90546"/>
        <dbReference type="ChEBI" id="CHEBI:456215"/>
        <dbReference type="EC" id="6.2.1.2"/>
    </reaction>
</comment>
<dbReference type="Pfam" id="PF00501">
    <property type="entry name" value="AMP-binding"/>
    <property type="match status" value="1"/>
</dbReference>
<evidence type="ECO:0000256" key="3">
    <source>
        <dbReference type="ARBA" id="ARBA00037247"/>
    </source>
</evidence>
<evidence type="ECO:0000256" key="2">
    <source>
        <dbReference type="ARBA" id="ARBA00022598"/>
    </source>
</evidence>
<evidence type="ECO:0000313" key="10">
    <source>
        <dbReference type="EMBL" id="KAE9545368.1"/>
    </source>
</evidence>
<dbReference type="InterPro" id="IPR042099">
    <property type="entry name" value="ANL_N_sf"/>
</dbReference>
<dbReference type="PANTHER" id="PTHR43201:SF5">
    <property type="entry name" value="MEDIUM-CHAIN ACYL-COA LIGASE ACSF2, MITOCHONDRIAL"/>
    <property type="match status" value="1"/>
</dbReference>
<dbReference type="InterPro" id="IPR020845">
    <property type="entry name" value="AMP-binding_CS"/>
</dbReference>
<dbReference type="PANTHER" id="PTHR43201">
    <property type="entry name" value="ACYL-COA SYNTHETASE"/>
    <property type="match status" value="1"/>
</dbReference>
<comment type="caution">
    <text evidence="10">The sequence shown here is derived from an EMBL/GenBank/DDBJ whole genome shotgun (WGS) entry which is preliminary data.</text>
</comment>
<dbReference type="GO" id="GO:0006631">
    <property type="term" value="P:fatty acid metabolic process"/>
    <property type="evidence" value="ECO:0007669"/>
    <property type="project" value="TreeGrafter"/>
</dbReference>